<dbReference type="InterPro" id="IPR006685">
    <property type="entry name" value="MscS_channel_2nd"/>
</dbReference>
<gene>
    <name evidence="8" type="ORF">ACFFFR_11125</name>
</gene>
<name>A0ABV6PCR5_9MICC</name>
<feature type="transmembrane region" description="Helical" evidence="6">
    <location>
        <begin position="84"/>
        <end position="102"/>
    </location>
</feature>
<evidence type="ECO:0000256" key="1">
    <source>
        <dbReference type="ARBA" id="ARBA00004370"/>
    </source>
</evidence>
<feature type="transmembrane region" description="Helical" evidence="6">
    <location>
        <begin position="108"/>
        <end position="128"/>
    </location>
</feature>
<dbReference type="InterPro" id="IPR023408">
    <property type="entry name" value="MscS_beta-dom_sf"/>
</dbReference>
<dbReference type="Gene3D" id="2.30.30.60">
    <property type="match status" value="1"/>
</dbReference>
<keyword evidence="9" id="KW-1185">Reference proteome</keyword>
<feature type="transmembrane region" description="Helical" evidence="6">
    <location>
        <begin position="38"/>
        <end position="63"/>
    </location>
</feature>
<keyword evidence="4 6" id="KW-0472">Membrane</keyword>
<dbReference type="Proteomes" id="UP001589862">
    <property type="component" value="Unassembled WGS sequence"/>
</dbReference>
<feature type="region of interest" description="Disordered" evidence="5">
    <location>
        <begin position="447"/>
        <end position="574"/>
    </location>
</feature>
<evidence type="ECO:0000313" key="9">
    <source>
        <dbReference type="Proteomes" id="UP001589862"/>
    </source>
</evidence>
<feature type="compositionally biased region" description="Acidic residues" evidence="5">
    <location>
        <begin position="525"/>
        <end position="545"/>
    </location>
</feature>
<reference evidence="8 9" key="1">
    <citation type="submission" date="2024-09" db="EMBL/GenBank/DDBJ databases">
        <authorList>
            <person name="Sun Q."/>
            <person name="Mori K."/>
        </authorList>
    </citation>
    <scope>NUCLEOTIDE SEQUENCE [LARGE SCALE GENOMIC DNA]</scope>
    <source>
        <strain evidence="8 9">NCAIM B.02604</strain>
    </source>
</reference>
<feature type="domain" description="Mechanosensitive ion channel MscS" evidence="7">
    <location>
        <begin position="210"/>
        <end position="276"/>
    </location>
</feature>
<feature type="transmembrane region" description="Helical" evidence="6">
    <location>
        <begin position="161"/>
        <end position="182"/>
    </location>
</feature>
<keyword evidence="2 6" id="KW-0812">Transmembrane</keyword>
<dbReference type="InterPro" id="IPR010920">
    <property type="entry name" value="LSM_dom_sf"/>
</dbReference>
<evidence type="ECO:0000256" key="4">
    <source>
        <dbReference type="ARBA" id="ARBA00023136"/>
    </source>
</evidence>
<feature type="compositionally biased region" description="Basic and acidic residues" evidence="5">
    <location>
        <begin position="510"/>
        <end position="524"/>
    </location>
</feature>
<evidence type="ECO:0000256" key="3">
    <source>
        <dbReference type="ARBA" id="ARBA00022989"/>
    </source>
</evidence>
<evidence type="ECO:0000256" key="5">
    <source>
        <dbReference type="SAM" id="MobiDB-lite"/>
    </source>
</evidence>
<protein>
    <submittedName>
        <fullName evidence="8">Mechanosensitive ion channel domain-containing protein</fullName>
    </submittedName>
</protein>
<proteinExistence type="predicted"/>
<evidence type="ECO:0000259" key="7">
    <source>
        <dbReference type="Pfam" id="PF00924"/>
    </source>
</evidence>
<sequence>MFDTFLSVQPEPTPSDLGEVTEKVTEEVGRTVYTAGPLFGTLLSVGISILVAIVVTVLLALILRQVFRRSPKTLAAAKKMRTPLFLAVLFMTGKITLNQIPIEGFTLMSLVQWILLFAGLGCIAWLLINAVKTAETAMLTKYEGASVTDRRARKIQTQTVLIRRILIVAIVVIVLSIGLLTIPAVRAVGAGLIASAGILSVIAGLAVQSSLANIFAGLQIVFTDAIRVGDVVQVEEYFGTVEDITLTYVVVKIWDERRVIYPSTFFTTNPFENFTRTGSSASGTVEFEVDWSVPVDAMRARLSQLVESTDLWDGRDRSIQVTEALGGMIKVRIVVSAANTGNLWDLRALVREDMINFLRAEHPESIYRQRFTAEELPMASGTEADEDSETDSAKAGSAKANNAEQPKDREEPAARPVDQSSSRVEPLEPAPRLQTLDDIFAEGSVARGSLPKIQPQTGGAVPLQEAESDEEEETSTSTTPLTVQSADSAMFTGSITALERGLDYMGPGDDVYKERQERQERSYDDQDEPDEDAPEDAVPDQDEPMQADTAGAFAGEMTDAQADEIEKQEQRRVE</sequence>
<organism evidence="8 9">
    <name type="scientific">Micrococcoides hystricis</name>
    <dbReference type="NCBI Taxonomy" id="1572761"/>
    <lineage>
        <taxon>Bacteria</taxon>
        <taxon>Bacillati</taxon>
        <taxon>Actinomycetota</taxon>
        <taxon>Actinomycetes</taxon>
        <taxon>Micrococcales</taxon>
        <taxon>Micrococcaceae</taxon>
        <taxon>Micrococcoides</taxon>
    </lineage>
</organism>
<dbReference type="EMBL" id="JBHLUB010000032">
    <property type="protein sequence ID" value="MFC0582920.1"/>
    <property type="molecule type" value="Genomic_DNA"/>
</dbReference>
<keyword evidence="3 6" id="KW-1133">Transmembrane helix</keyword>
<evidence type="ECO:0000256" key="2">
    <source>
        <dbReference type="ARBA" id="ARBA00022692"/>
    </source>
</evidence>
<accession>A0ABV6PCR5</accession>
<dbReference type="Pfam" id="PF00924">
    <property type="entry name" value="MS_channel_2nd"/>
    <property type="match status" value="1"/>
</dbReference>
<feature type="compositionally biased region" description="Polar residues" evidence="5">
    <location>
        <begin position="480"/>
        <end position="495"/>
    </location>
</feature>
<dbReference type="Gene3D" id="1.10.287.1260">
    <property type="match status" value="1"/>
</dbReference>
<dbReference type="RefSeq" id="WP_377460465.1">
    <property type="nucleotide sequence ID" value="NZ_JBHLUB010000032.1"/>
</dbReference>
<feature type="compositionally biased region" description="Low complexity" evidence="5">
    <location>
        <begin position="393"/>
        <end position="403"/>
    </location>
</feature>
<evidence type="ECO:0000313" key="8">
    <source>
        <dbReference type="EMBL" id="MFC0582920.1"/>
    </source>
</evidence>
<comment type="caution">
    <text evidence="8">The sequence shown here is derived from an EMBL/GenBank/DDBJ whole genome shotgun (WGS) entry which is preliminary data.</text>
</comment>
<dbReference type="SUPFAM" id="SSF50182">
    <property type="entry name" value="Sm-like ribonucleoproteins"/>
    <property type="match status" value="1"/>
</dbReference>
<feature type="compositionally biased region" description="Basic and acidic residues" evidence="5">
    <location>
        <begin position="564"/>
        <end position="574"/>
    </location>
</feature>
<dbReference type="PANTHER" id="PTHR30566:SF25">
    <property type="entry name" value="INNER MEMBRANE PROTEIN"/>
    <property type="match status" value="1"/>
</dbReference>
<comment type="subcellular location">
    <subcellularLocation>
        <location evidence="1">Membrane</location>
    </subcellularLocation>
</comment>
<dbReference type="PANTHER" id="PTHR30566">
    <property type="entry name" value="YNAI-RELATED MECHANOSENSITIVE ION CHANNEL"/>
    <property type="match status" value="1"/>
</dbReference>
<feature type="region of interest" description="Disordered" evidence="5">
    <location>
        <begin position="378"/>
        <end position="433"/>
    </location>
</feature>
<evidence type="ECO:0000256" key="6">
    <source>
        <dbReference type="SAM" id="Phobius"/>
    </source>
</evidence>